<dbReference type="EMBL" id="JRMP02000015">
    <property type="protein sequence ID" value="TLD93252.1"/>
    <property type="molecule type" value="Genomic_DNA"/>
</dbReference>
<accession>A0A347VNF2</accession>
<dbReference type="GO" id="GO:0003723">
    <property type="term" value="F:RNA binding"/>
    <property type="evidence" value="ECO:0007669"/>
    <property type="project" value="UniProtKB-KW"/>
</dbReference>
<dbReference type="Proteomes" id="UP000029714">
    <property type="component" value="Unassembled WGS sequence"/>
</dbReference>
<dbReference type="OrthoDB" id="9798855at2"/>
<keyword evidence="5" id="KW-1185">Reference proteome</keyword>
<dbReference type="SUPFAM" id="SSF54928">
    <property type="entry name" value="RNA-binding domain, RBD"/>
    <property type="match status" value="1"/>
</dbReference>
<comment type="caution">
    <text evidence="4">The sequence shown here is derived from an EMBL/GenBank/DDBJ whole genome shotgun (WGS) entry which is preliminary data.</text>
</comment>
<evidence type="ECO:0000259" key="2">
    <source>
        <dbReference type="PROSITE" id="PS50102"/>
    </source>
</evidence>
<dbReference type="EMBL" id="QBIU01000001">
    <property type="protein sequence ID" value="MWV69885.1"/>
    <property type="molecule type" value="Genomic_DNA"/>
</dbReference>
<reference evidence="3 6" key="4">
    <citation type="submission" date="2019-12" db="EMBL/GenBank/DDBJ databases">
        <title>Multi-Generational Helicobacter saguini Isolates.</title>
        <authorList>
            <person name="Mannion A."/>
            <person name="Shen Z."/>
            <person name="Fox J.G."/>
        </authorList>
    </citation>
    <scope>NUCLEOTIDE SEQUENCE [LARGE SCALE GENOMIC DNA]</scope>
    <source>
        <strain evidence="3">16-048</strain>
        <strain evidence="6">16-048 (F4)</strain>
    </source>
</reference>
<reference evidence="4 5" key="1">
    <citation type="journal article" date="2014" name="Genome Announc.">
        <title>Draft genome sequences of eight enterohepatic helicobacter species isolated from both laboratory and wild rodents.</title>
        <authorList>
            <person name="Sheh A."/>
            <person name="Shen Z."/>
            <person name="Fox J.G."/>
        </authorList>
    </citation>
    <scope>NUCLEOTIDE SEQUENCE [LARGE SCALE GENOMIC DNA]</scope>
    <source>
        <strain evidence="4 5">MIT 97-6194</strain>
    </source>
</reference>
<name>A0A347VNF2_9HELI</name>
<dbReference type="Gene3D" id="3.30.70.330">
    <property type="match status" value="1"/>
</dbReference>
<keyword evidence="1" id="KW-0694">RNA-binding</keyword>
<dbReference type="InterPro" id="IPR000504">
    <property type="entry name" value="RRM_dom"/>
</dbReference>
<reference evidence="4" key="3">
    <citation type="submission" date="2018-04" db="EMBL/GenBank/DDBJ databases">
        <authorList>
            <person name="Sheh A."/>
            <person name="Shen Z."/>
            <person name="Mannion A.J."/>
            <person name="Fox J.G."/>
        </authorList>
    </citation>
    <scope>NUCLEOTIDE SEQUENCE</scope>
    <source>
        <strain evidence="4">MIT 97-6194</strain>
    </source>
</reference>
<feature type="domain" description="RRM" evidence="2">
    <location>
        <begin position="2"/>
        <end position="79"/>
    </location>
</feature>
<evidence type="ECO:0000313" key="6">
    <source>
        <dbReference type="Proteomes" id="UP000477070"/>
    </source>
</evidence>
<dbReference type="InterPro" id="IPR035979">
    <property type="entry name" value="RBD_domain_sf"/>
</dbReference>
<dbReference type="SMART" id="SM00360">
    <property type="entry name" value="RRM"/>
    <property type="match status" value="1"/>
</dbReference>
<evidence type="ECO:0000256" key="1">
    <source>
        <dbReference type="ARBA" id="ARBA00022884"/>
    </source>
</evidence>
<dbReference type="GO" id="GO:0000398">
    <property type="term" value="P:mRNA splicing, via spliceosome"/>
    <property type="evidence" value="ECO:0007669"/>
    <property type="project" value="TreeGrafter"/>
</dbReference>
<dbReference type="PANTHER" id="PTHR45880:SF1">
    <property type="entry name" value="RNA-BINDING MOTIF PROTEIN, X-LINKED 2"/>
    <property type="match status" value="1"/>
</dbReference>
<gene>
    <name evidence="3" type="ORF">DCO61_07695</name>
    <name evidence="4" type="ORF">LS64_009055</name>
</gene>
<evidence type="ECO:0000313" key="3">
    <source>
        <dbReference type="EMBL" id="MWV69885.1"/>
    </source>
</evidence>
<dbReference type="RefSeq" id="WP_034571418.1">
    <property type="nucleotide sequence ID" value="NZ_JRMP02000015.1"/>
</dbReference>
<dbReference type="Proteomes" id="UP000477070">
    <property type="component" value="Unassembled WGS sequence"/>
</dbReference>
<dbReference type="PROSITE" id="PS50102">
    <property type="entry name" value="RRM"/>
    <property type="match status" value="1"/>
</dbReference>
<dbReference type="InterPro" id="IPR012677">
    <property type="entry name" value="Nucleotide-bd_a/b_plait_sf"/>
</dbReference>
<reference evidence="4 5" key="2">
    <citation type="journal article" date="2016" name="Infect. Immun.">
        <title>Helicobacter saguini, a Novel Helicobacter Isolated from Cotton-Top Tamarins with Ulcerative Colitis, Has Proinflammatory Properties and Induces Typhlocolitis and Dysplasia in Gnotobiotic IL-10-/- Mice.</title>
        <authorList>
            <person name="Shen Z."/>
            <person name="Mannion A."/>
            <person name="Whary M.T."/>
            <person name="Muthupalani S."/>
            <person name="Sheh A."/>
            <person name="Feng Y."/>
            <person name="Gong G."/>
            <person name="Vandamme P."/>
            <person name="Holcombe H.R."/>
            <person name="Paster B.J."/>
            <person name="Fox J.G."/>
        </authorList>
    </citation>
    <scope>NUCLEOTIDE SEQUENCE [LARGE SCALE GENOMIC DNA]</scope>
    <source>
        <strain evidence="4 5">MIT 97-6194</strain>
    </source>
</reference>
<dbReference type="AlphaFoldDB" id="A0A347VNF2"/>
<dbReference type="STRING" id="1548018.LS64_05435"/>
<proteinExistence type="predicted"/>
<sequence>MKSIYIGNLVDYVTQKEILDLFAQFGEVISISIIRDKKTKQCKGYAFVEMENKNANTAISMLNNDVFMGRNIIVREATKNKNTFKSL</sequence>
<evidence type="ECO:0000313" key="4">
    <source>
        <dbReference type="EMBL" id="TLD93252.1"/>
    </source>
</evidence>
<dbReference type="InterPro" id="IPR051847">
    <property type="entry name" value="RNA_proc/Spliceosome_comp"/>
</dbReference>
<dbReference type="Pfam" id="PF00076">
    <property type="entry name" value="RRM_1"/>
    <property type="match status" value="1"/>
</dbReference>
<dbReference type="PANTHER" id="PTHR45880">
    <property type="entry name" value="RNA-BINDING MOTIF PROTEIN, X-LINKED 2"/>
    <property type="match status" value="1"/>
</dbReference>
<evidence type="ECO:0000313" key="5">
    <source>
        <dbReference type="Proteomes" id="UP000029714"/>
    </source>
</evidence>
<protein>
    <submittedName>
        <fullName evidence="4">RNA-binding protein</fullName>
    </submittedName>
</protein>
<organism evidence="4 5">
    <name type="scientific">Helicobacter saguini</name>
    <dbReference type="NCBI Taxonomy" id="1548018"/>
    <lineage>
        <taxon>Bacteria</taxon>
        <taxon>Pseudomonadati</taxon>
        <taxon>Campylobacterota</taxon>
        <taxon>Epsilonproteobacteria</taxon>
        <taxon>Campylobacterales</taxon>
        <taxon>Helicobacteraceae</taxon>
        <taxon>Helicobacter</taxon>
    </lineage>
</organism>